<comment type="caution">
    <text evidence="1">The sequence shown here is derived from an EMBL/GenBank/DDBJ whole genome shotgun (WGS) entry which is preliminary data.</text>
</comment>
<accession>A0ABU6S3W5</accession>
<dbReference type="Proteomes" id="UP001341840">
    <property type="component" value="Unassembled WGS sequence"/>
</dbReference>
<evidence type="ECO:0000313" key="1">
    <source>
        <dbReference type="EMBL" id="MED6130715.1"/>
    </source>
</evidence>
<keyword evidence="2" id="KW-1185">Reference proteome</keyword>
<dbReference type="EMBL" id="JASCZI010060421">
    <property type="protein sequence ID" value="MED6130715.1"/>
    <property type="molecule type" value="Genomic_DNA"/>
</dbReference>
<evidence type="ECO:0000313" key="2">
    <source>
        <dbReference type="Proteomes" id="UP001341840"/>
    </source>
</evidence>
<feature type="non-terminal residue" evidence="1">
    <location>
        <position position="78"/>
    </location>
</feature>
<gene>
    <name evidence="1" type="ORF">PIB30_003292</name>
</gene>
<name>A0ABU6S3W5_9FABA</name>
<sequence length="78" mass="8305">MNSPSQQAFLDGLDSPRFEQWISDIIREGGSGYSPDTQFNGSPVHLDLNESMSGPSHPFIALGGIPPSASRVSGASWD</sequence>
<reference evidence="1 2" key="1">
    <citation type="journal article" date="2023" name="Plants (Basel)">
        <title>Bridging the Gap: Combining Genomics and Transcriptomics Approaches to Understand Stylosanthes scabra, an Orphan Legume from the Brazilian Caatinga.</title>
        <authorList>
            <person name="Ferreira-Neto J.R.C."/>
            <person name="da Silva M.D."/>
            <person name="Binneck E."/>
            <person name="de Melo N.F."/>
            <person name="da Silva R.H."/>
            <person name="de Melo A.L.T.M."/>
            <person name="Pandolfi V."/>
            <person name="Bustamante F.O."/>
            <person name="Brasileiro-Vidal A.C."/>
            <person name="Benko-Iseppon A.M."/>
        </authorList>
    </citation>
    <scope>NUCLEOTIDE SEQUENCE [LARGE SCALE GENOMIC DNA]</scope>
    <source>
        <tissue evidence="1">Leaves</tissue>
    </source>
</reference>
<proteinExistence type="predicted"/>
<organism evidence="1 2">
    <name type="scientific">Stylosanthes scabra</name>
    <dbReference type="NCBI Taxonomy" id="79078"/>
    <lineage>
        <taxon>Eukaryota</taxon>
        <taxon>Viridiplantae</taxon>
        <taxon>Streptophyta</taxon>
        <taxon>Embryophyta</taxon>
        <taxon>Tracheophyta</taxon>
        <taxon>Spermatophyta</taxon>
        <taxon>Magnoliopsida</taxon>
        <taxon>eudicotyledons</taxon>
        <taxon>Gunneridae</taxon>
        <taxon>Pentapetalae</taxon>
        <taxon>rosids</taxon>
        <taxon>fabids</taxon>
        <taxon>Fabales</taxon>
        <taxon>Fabaceae</taxon>
        <taxon>Papilionoideae</taxon>
        <taxon>50 kb inversion clade</taxon>
        <taxon>dalbergioids sensu lato</taxon>
        <taxon>Dalbergieae</taxon>
        <taxon>Pterocarpus clade</taxon>
        <taxon>Stylosanthes</taxon>
    </lineage>
</organism>
<protein>
    <submittedName>
        <fullName evidence="1">Uncharacterized protein</fullName>
    </submittedName>
</protein>